<evidence type="ECO:0000259" key="11">
    <source>
        <dbReference type="Pfam" id="PF03908"/>
    </source>
</evidence>
<keyword evidence="8 10" id="KW-0472">Membrane</keyword>
<evidence type="ECO:0000256" key="3">
    <source>
        <dbReference type="ARBA" id="ARBA00022692"/>
    </source>
</evidence>
<comment type="caution">
    <text evidence="12">The sequence shown here is derived from an EMBL/GenBank/DDBJ whole genome shotgun (WGS) entry which is preliminary data.</text>
</comment>
<evidence type="ECO:0000256" key="4">
    <source>
        <dbReference type="ARBA" id="ARBA00022824"/>
    </source>
</evidence>
<comment type="subcellular location">
    <subcellularLocation>
        <location evidence="1">Endoplasmic reticulum membrane</location>
        <topology evidence="1">Single-pass type IV membrane protein</topology>
    </subcellularLocation>
</comment>
<evidence type="ECO:0000256" key="6">
    <source>
        <dbReference type="ARBA" id="ARBA00022989"/>
    </source>
</evidence>
<keyword evidence="5" id="KW-0931">ER-Golgi transport</keyword>
<dbReference type="InterPro" id="IPR056173">
    <property type="entry name" value="Sec20_C"/>
</dbReference>
<keyword evidence="2" id="KW-0813">Transport</keyword>
<dbReference type="GO" id="GO:0006890">
    <property type="term" value="P:retrograde vesicle-mediated transport, Golgi to endoplasmic reticulum"/>
    <property type="evidence" value="ECO:0007669"/>
    <property type="project" value="InterPro"/>
</dbReference>
<dbReference type="AlphaFoldDB" id="A0A8T1RDA8"/>
<dbReference type="PANTHER" id="PTHR12825:SF0">
    <property type="entry name" value="VESICLE TRANSPORT PROTEIN SEC20"/>
    <property type="match status" value="1"/>
</dbReference>
<evidence type="ECO:0000256" key="5">
    <source>
        <dbReference type="ARBA" id="ARBA00022892"/>
    </source>
</evidence>
<keyword evidence="7" id="KW-0175">Coiled coil</keyword>
<evidence type="ECO:0000256" key="10">
    <source>
        <dbReference type="SAM" id="Phobius"/>
    </source>
</evidence>
<dbReference type="InterPro" id="IPR005606">
    <property type="entry name" value="Sec20"/>
</dbReference>
<gene>
    <name evidence="12" type="ORF">CIPAW_02G105900</name>
</gene>
<evidence type="ECO:0000313" key="12">
    <source>
        <dbReference type="EMBL" id="KAG6664615.1"/>
    </source>
</evidence>
<sequence length="97" mass="10827">MQTRNLLSTMQRQDVIDRLLLAVGVLLFSSTVLYVVSKRVGLLKLQRHFTAALKAGMVRQAEVGHRAAVDGINPPHVHENAVHKVDVPLEQPIRDEL</sequence>
<evidence type="ECO:0000256" key="9">
    <source>
        <dbReference type="ARBA" id="ARBA00037934"/>
    </source>
</evidence>
<proteinExistence type="inferred from homology"/>
<evidence type="ECO:0000256" key="8">
    <source>
        <dbReference type="ARBA" id="ARBA00023136"/>
    </source>
</evidence>
<keyword evidence="6 10" id="KW-1133">Transmembrane helix</keyword>
<dbReference type="PANTHER" id="PTHR12825">
    <property type="entry name" value="BNIP1-RELATED"/>
    <property type="match status" value="1"/>
</dbReference>
<feature type="domain" description="Sec20 C-terminal" evidence="11">
    <location>
        <begin position="2"/>
        <end position="40"/>
    </location>
</feature>
<keyword evidence="4" id="KW-0256">Endoplasmic reticulum</keyword>
<protein>
    <recommendedName>
        <fullName evidence="11">Sec20 C-terminal domain-containing protein</fullName>
    </recommendedName>
</protein>
<comment type="similarity">
    <text evidence="9">Belongs to the SEC20 family.</text>
</comment>
<dbReference type="Pfam" id="PF03908">
    <property type="entry name" value="Sec20"/>
    <property type="match status" value="1"/>
</dbReference>
<evidence type="ECO:0000256" key="2">
    <source>
        <dbReference type="ARBA" id="ARBA00022448"/>
    </source>
</evidence>
<dbReference type="GO" id="GO:0005789">
    <property type="term" value="C:endoplasmic reticulum membrane"/>
    <property type="evidence" value="ECO:0007669"/>
    <property type="project" value="UniProtKB-SubCell"/>
</dbReference>
<keyword evidence="3 10" id="KW-0812">Transmembrane</keyword>
<dbReference type="GO" id="GO:0005484">
    <property type="term" value="F:SNAP receptor activity"/>
    <property type="evidence" value="ECO:0007669"/>
    <property type="project" value="InterPro"/>
</dbReference>
<evidence type="ECO:0000256" key="7">
    <source>
        <dbReference type="ARBA" id="ARBA00023054"/>
    </source>
</evidence>
<dbReference type="EMBL" id="CM031810">
    <property type="protein sequence ID" value="KAG6664615.1"/>
    <property type="molecule type" value="Genomic_DNA"/>
</dbReference>
<accession>A0A8T1RDA8</accession>
<dbReference type="GO" id="GO:0031201">
    <property type="term" value="C:SNARE complex"/>
    <property type="evidence" value="ECO:0007669"/>
    <property type="project" value="TreeGrafter"/>
</dbReference>
<keyword evidence="13" id="KW-1185">Reference proteome</keyword>
<reference evidence="12" key="1">
    <citation type="submission" date="2020-12" db="EMBL/GenBank/DDBJ databases">
        <title>WGS assembly of Carya illinoinensis cv. Pawnee.</title>
        <authorList>
            <person name="Platts A."/>
            <person name="Shu S."/>
            <person name="Wright S."/>
            <person name="Barry K."/>
            <person name="Edger P."/>
            <person name="Pires J.C."/>
            <person name="Schmutz J."/>
        </authorList>
    </citation>
    <scope>NUCLEOTIDE SEQUENCE</scope>
    <source>
        <tissue evidence="12">Leaf</tissue>
    </source>
</reference>
<dbReference type="Proteomes" id="UP000811609">
    <property type="component" value="Chromosome 2"/>
</dbReference>
<name>A0A8T1RDA8_CARIL</name>
<evidence type="ECO:0000313" key="13">
    <source>
        <dbReference type="Proteomes" id="UP000811609"/>
    </source>
</evidence>
<evidence type="ECO:0000256" key="1">
    <source>
        <dbReference type="ARBA" id="ARBA00004163"/>
    </source>
</evidence>
<feature type="transmembrane region" description="Helical" evidence="10">
    <location>
        <begin position="20"/>
        <end position="37"/>
    </location>
</feature>
<organism evidence="12 13">
    <name type="scientific">Carya illinoinensis</name>
    <name type="common">Pecan</name>
    <dbReference type="NCBI Taxonomy" id="32201"/>
    <lineage>
        <taxon>Eukaryota</taxon>
        <taxon>Viridiplantae</taxon>
        <taxon>Streptophyta</taxon>
        <taxon>Embryophyta</taxon>
        <taxon>Tracheophyta</taxon>
        <taxon>Spermatophyta</taxon>
        <taxon>Magnoliopsida</taxon>
        <taxon>eudicotyledons</taxon>
        <taxon>Gunneridae</taxon>
        <taxon>Pentapetalae</taxon>
        <taxon>rosids</taxon>
        <taxon>fabids</taxon>
        <taxon>Fagales</taxon>
        <taxon>Juglandaceae</taxon>
        <taxon>Carya</taxon>
    </lineage>
</organism>